<name>A0ACC0JD10_CHOFU</name>
<organism evidence="1 2">
    <name type="scientific">Choristoneura fumiferana</name>
    <name type="common">Spruce budworm moth</name>
    <name type="synonym">Archips fumiferana</name>
    <dbReference type="NCBI Taxonomy" id="7141"/>
    <lineage>
        <taxon>Eukaryota</taxon>
        <taxon>Metazoa</taxon>
        <taxon>Ecdysozoa</taxon>
        <taxon>Arthropoda</taxon>
        <taxon>Hexapoda</taxon>
        <taxon>Insecta</taxon>
        <taxon>Pterygota</taxon>
        <taxon>Neoptera</taxon>
        <taxon>Endopterygota</taxon>
        <taxon>Lepidoptera</taxon>
        <taxon>Glossata</taxon>
        <taxon>Ditrysia</taxon>
        <taxon>Tortricoidea</taxon>
        <taxon>Tortricidae</taxon>
        <taxon>Tortricinae</taxon>
        <taxon>Choristoneura</taxon>
    </lineage>
</organism>
<evidence type="ECO:0000313" key="1">
    <source>
        <dbReference type="EMBL" id="KAI8421990.1"/>
    </source>
</evidence>
<sequence>MEGLAAYLVTVSVFSCLWNPENGFFELDILFRVMYLYDTDACGAQVHIMHIDELVLSNETYGLAVLPIKHRSPLMSVISQLPEKTKNYLIMSVCLHTFWLATALILRVFINVEDLEVFVIVLRIVYFTSLFVIFFDICLGVVYIAHIQQSLTKGMILSEPTFSHTNYVICPGLAAYLVTVSVFSCLWNPENGFFELDILFRVMYLYDTDACGAQVHIMHIDELVLGNETYGLAVLPIKHRSPLMSFGGWVPMIASAAWMRGIIVLIVNIFNCKVIRFIIGKIKKKKVKRRLADKTNIPFPDSRNSQFTDAAILEYIGSGSVLRRIKKKAPYDEQLQPFIINDDTTWIALMFAYLSCRGVVQWIVNFWIVQDTYFKGLEVYRYLSPTRRGVKK</sequence>
<dbReference type="EMBL" id="CM046116">
    <property type="protein sequence ID" value="KAI8421990.1"/>
    <property type="molecule type" value="Genomic_DNA"/>
</dbReference>
<reference evidence="1 2" key="1">
    <citation type="journal article" date="2022" name="Genome Biol. Evol.">
        <title>The Spruce Budworm Genome: Reconstructing the Evolutionary History of Antifreeze Proteins.</title>
        <authorList>
            <person name="Beliveau C."/>
            <person name="Gagne P."/>
            <person name="Picq S."/>
            <person name="Vernygora O."/>
            <person name="Keeling C.I."/>
            <person name="Pinkney K."/>
            <person name="Doucet D."/>
            <person name="Wen F."/>
            <person name="Johnston J.S."/>
            <person name="Maaroufi H."/>
            <person name="Boyle B."/>
            <person name="Laroche J."/>
            <person name="Dewar K."/>
            <person name="Juretic N."/>
            <person name="Blackburn G."/>
            <person name="Nisole A."/>
            <person name="Brunet B."/>
            <person name="Brandao M."/>
            <person name="Lumley L."/>
            <person name="Duan J."/>
            <person name="Quan G."/>
            <person name="Lucarotti C.J."/>
            <person name="Roe A.D."/>
            <person name="Sperling F.A.H."/>
            <person name="Levesque R.C."/>
            <person name="Cusson M."/>
        </authorList>
    </citation>
    <scope>NUCLEOTIDE SEQUENCE [LARGE SCALE GENOMIC DNA]</scope>
    <source>
        <strain evidence="1">Glfc:IPQL:Cfum</strain>
    </source>
</reference>
<keyword evidence="2" id="KW-1185">Reference proteome</keyword>
<proteinExistence type="predicted"/>
<gene>
    <name evidence="1" type="ORF">MSG28_009896</name>
</gene>
<protein>
    <submittedName>
        <fullName evidence="1">Uncharacterized protein</fullName>
    </submittedName>
</protein>
<accession>A0ACC0JD10</accession>
<comment type="caution">
    <text evidence="1">The sequence shown here is derived from an EMBL/GenBank/DDBJ whole genome shotgun (WGS) entry which is preliminary data.</text>
</comment>
<dbReference type="Proteomes" id="UP001064048">
    <property type="component" value="Chromosome 16"/>
</dbReference>
<evidence type="ECO:0000313" key="2">
    <source>
        <dbReference type="Proteomes" id="UP001064048"/>
    </source>
</evidence>